<gene>
    <name evidence="1" type="ORF">AMURIS_03790</name>
</gene>
<evidence type="ECO:0000313" key="1">
    <source>
        <dbReference type="EMBL" id="SOY31056.1"/>
    </source>
</evidence>
<dbReference type="Proteomes" id="UP000236311">
    <property type="component" value="Unassembled WGS sequence"/>
</dbReference>
<dbReference type="AlphaFoldDB" id="A0A2K4ZKY1"/>
<dbReference type="EMBL" id="OFSM01000021">
    <property type="protein sequence ID" value="SOY31056.1"/>
    <property type="molecule type" value="Genomic_DNA"/>
</dbReference>
<reference evidence="1 2" key="1">
    <citation type="submission" date="2018-01" db="EMBL/GenBank/DDBJ databases">
        <authorList>
            <person name="Gaut B.S."/>
            <person name="Morton B.R."/>
            <person name="Clegg M.T."/>
            <person name="Duvall M.R."/>
        </authorList>
    </citation>
    <scope>NUCLEOTIDE SEQUENCE [LARGE SCALE GENOMIC DNA]</scope>
    <source>
        <strain evidence="1">GP69</strain>
    </source>
</reference>
<proteinExistence type="predicted"/>
<organism evidence="1 2">
    <name type="scientific">Acetatifactor muris</name>
    <dbReference type="NCBI Taxonomy" id="879566"/>
    <lineage>
        <taxon>Bacteria</taxon>
        <taxon>Bacillati</taxon>
        <taxon>Bacillota</taxon>
        <taxon>Clostridia</taxon>
        <taxon>Lachnospirales</taxon>
        <taxon>Lachnospiraceae</taxon>
        <taxon>Acetatifactor</taxon>
    </lineage>
</organism>
<dbReference type="RefSeq" id="WP_242982531.1">
    <property type="nucleotide sequence ID" value="NZ_JANJZD010000024.1"/>
</dbReference>
<keyword evidence="2" id="KW-1185">Reference proteome</keyword>
<evidence type="ECO:0000313" key="2">
    <source>
        <dbReference type="Proteomes" id="UP000236311"/>
    </source>
</evidence>
<accession>A0A2K4ZKY1</accession>
<protein>
    <submittedName>
        <fullName evidence="1">Uncharacterized protein</fullName>
    </submittedName>
</protein>
<sequence>MEVKIWPRGPKEKGGYAMMPMRKNIPVGRDGWELTQCPACGCECWKTPLLSVVLQQGATALCTECALRKGVEANG</sequence>
<name>A0A2K4ZKY1_9FIRM</name>